<proteinExistence type="predicted"/>
<reference evidence="3 4" key="1">
    <citation type="journal article" date="2016" name="Front. Microbiol.">
        <title>Single-Cell (Meta-)Genomics of a Dimorphic Candidatus Thiomargarita nelsonii Reveals Genomic Plasticity.</title>
        <authorList>
            <person name="Flood B.E."/>
            <person name="Fliss P."/>
            <person name="Jones D.S."/>
            <person name="Dick G.J."/>
            <person name="Jain S."/>
            <person name="Kaster A.K."/>
            <person name="Winkel M."/>
            <person name="Mussmann M."/>
            <person name="Bailey J."/>
        </authorList>
    </citation>
    <scope>NUCLEOTIDE SEQUENCE [LARGE SCALE GENOMIC DNA]</scope>
    <source>
        <strain evidence="3">Hydrate Ridge</strain>
    </source>
</reference>
<dbReference type="Proteomes" id="UP000030428">
    <property type="component" value="Unassembled WGS sequence"/>
</dbReference>
<organism evidence="3 4">
    <name type="scientific">Candidatus Thiomargarita nelsonii</name>
    <dbReference type="NCBI Taxonomy" id="1003181"/>
    <lineage>
        <taxon>Bacteria</taxon>
        <taxon>Pseudomonadati</taxon>
        <taxon>Pseudomonadota</taxon>
        <taxon>Gammaproteobacteria</taxon>
        <taxon>Thiotrichales</taxon>
        <taxon>Thiotrichaceae</taxon>
        <taxon>Thiomargarita</taxon>
    </lineage>
</organism>
<dbReference type="InterPro" id="IPR027385">
    <property type="entry name" value="Beta-barrel_OMP"/>
</dbReference>
<accession>A0A0A6PE91</accession>
<dbReference type="InterPro" id="IPR011250">
    <property type="entry name" value="OMP/PagP_B-barrel"/>
</dbReference>
<evidence type="ECO:0000259" key="2">
    <source>
        <dbReference type="Pfam" id="PF13505"/>
    </source>
</evidence>
<dbReference type="Pfam" id="PF13505">
    <property type="entry name" value="OMP_b-brl"/>
    <property type="match status" value="1"/>
</dbReference>
<comment type="caution">
    <text evidence="3">The sequence shown here is derived from an EMBL/GenBank/DDBJ whole genome shotgun (WGS) entry which is preliminary data.</text>
</comment>
<gene>
    <name evidence="3" type="ORF">PN36_22635</name>
</gene>
<dbReference type="Gene3D" id="2.40.160.20">
    <property type="match status" value="1"/>
</dbReference>
<keyword evidence="4" id="KW-1185">Reference proteome</keyword>
<evidence type="ECO:0000256" key="1">
    <source>
        <dbReference type="ARBA" id="ARBA00022729"/>
    </source>
</evidence>
<evidence type="ECO:0000313" key="4">
    <source>
        <dbReference type="Proteomes" id="UP000030428"/>
    </source>
</evidence>
<feature type="domain" description="Outer membrane protein beta-barrel" evidence="2">
    <location>
        <begin position="24"/>
        <end position="104"/>
    </location>
</feature>
<protein>
    <recommendedName>
        <fullName evidence="2">Outer membrane protein beta-barrel domain-containing protein</fullName>
    </recommendedName>
</protein>
<dbReference type="SUPFAM" id="SSF56925">
    <property type="entry name" value="OMPA-like"/>
    <property type="match status" value="1"/>
</dbReference>
<dbReference type="EMBL" id="JSZA02000106">
    <property type="protein sequence ID" value="KHD08579.1"/>
    <property type="molecule type" value="Genomic_DNA"/>
</dbReference>
<evidence type="ECO:0000313" key="3">
    <source>
        <dbReference type="EMBL" id="KHD08579.1"/>
    </source>
</evidence>
<keyword evidence="1" id="KW-0732">Signal</keyword>
<name>A0A0A6PE91_9GAMM</name>
<sequence>MGIGYTKPRSIGYYMDIKFTPDIVTDGNSDLIYRYLMLNAGVTFSFADRFALLGGIGYSIQDGSVVRNDTRYTTEESNADFNVNVGAMFKLTESFGLIAGYDTSASAYSMGLVIGF</sequence>
<dbReference type="AlphaFoldDB" id="A0A0A6PE91"/>